<keyword evidence="3" id="KW-1185">Reference proteome</keyword>
<gene>
    <name evidence="2" type="ORF">AMORRO_LOCUS6172</name>
</gene>
<proteinExistence type="predicted"/>
<evidence type="ECO:0000313" key="3">
    <source>
        <dbReference type="Proteomes" id="UP000789342"/>
    </source>
</evidence>
<feature type="region of interest" description="Disordered" evidence="1">
    <location>
        <begin position="1"/>
        <end position="46"/>
    </location>
</feature>
<evidence type="ECO:0000313" key="2">
    <source>
        <dbReference type="EMBL" id="CAG8564438.1"/>
    </source>
</evidence>
<accession>A0A9N9FV22</accession>
<protein>
    <submittedName>
        <fullName evidence="2">14972_t:CDS:1</fullName>
    </submittedName>
</protein>
<feature type="non-terminal residue" evidence="2">
    <location>
        <position position="46"/>
    </location>
</feature>
<organism evidence="2 3">
    <name type="scientific">Acaulospora morrowiae</name>
    <dbReference type="NCBI Taxonomy" id="94023"/>
    <lineage>
        <taxon>Eukaryota</taxon>
        <taxon>Fungi</taxon>
        <taxon>Fungi incertae sedis</taxon>
        <taxon>Mucoromycota</taxon>
        <taxon>Glomeromycotina</taxon>
        <taxon>Glomeromycetes</taxon>
        <taxon>Diversisporales</taxon>
        <taxon>Acaulosporaceae</taxon>
        <taxon>Acaulospora</taxon>
    </lineage>
</organism>
<name>A0A9N9FV22_9GLOM</name>
<sequence>MSFKPASDPRSTEPSPVMEGPHETSHLQILRDSTNGDCDPPKRVLN</sequence>
<dbReference type="AlphaFoldDB" id="A0A9N9FV22"/>
<reference evidence="2" key="1">
    <citation type="submission" date="2021-06" db="EMBL/GenBank/DDBJ databases">
        <authorList>
            <person name="Kallberg Y."/>
            <person name="Tangrot J."/>
            <person name="Rosling A."/>
        </authorList>
    </citation>
    <scope>NUCLEOTIDE SEQUENCE</scope>
    <source>
        <strain evidence="2">CL551</strain>
    </source>
</reference>
<dbReference type="EMBL" id="CAJVPV010003999">
    <property type="protein sequence ID" value="CAG8564438.1"/>
    <property type="molecule type" value="Genomic_DNA"/>
</dbReference>
<comment type="caution">
    <text evidence="2">The sequence shown here is derived from an EMBL/GenBank/DDBJ whole genome shotgun (WGS) entry which is preliminary data.</text>
</comment>
<dbReference type="Proteomes" id="UP000789342">
    <property type="component" value="Unassembled WGS sequence"/>
</dbReference>
<evidence type="ECO:0000256" key="1">
    <source>
        <dbReference type="SAM" id="MobiDB-lite"/>
    </source>
</evidence>